<keyword evidence="10" id="KW-0675">Receptor</keyword>
<evidence type="ECO:0000256" key="7">
    <source>
        <dbReference type="ARBA" id="ARBA00023237"/>
    </source>
</evidence>
<dbReference type="InterPro" id="IPR041700">
    <property type="entry name" value="OMP_b-brl_3"/>
</dbReference>
<dbReference type="Gene3D" id="2.170.130.10">
    <property type="entry name" value="TonB-dependent receptor, plug domain"/>
    <property type="match status" value="1"/>
</dbReference>
<keyword evidence="5 8" id="KW-0732">Signal</keyword>
<dbReference type="Pfam" id="PF14905">
    <property type="entry name" value="OMP_b-brl_3"/>
    <property type="match status" value="1"/>
</dbReference>
<evidence type="ECO:0000256" key="3">
    <source>
        <dbReference type="ARBA" id="ARBA00022452"/>
    </source>
</evidence>
<keyword evidence="2" id="KW-0813">Transport</keyword>
<feature type="signal peptide" evidence="8">
    <location>
        <begin position="1"/>
        <end position="18"/>
    </location>
</feature>
<evidence type="ECO:0000256" key="4">
    <source>
        <dbReference type="ARBA" id="ARBA00022692"/>
    </source>
</evidence>
<comment type="caution">
    <text evidence="10">The sequence shown here is derived from an EMBL/GenBank/DDBJ whole genome shotgun (WGS) entry which is preliminary data.</text>
</comment>
<keyword evidence="11" id="KW-1185">Reference proteome</keyword>
<dbReference type="PANTHER" id="PTHR30069">
    <property type="entry name" value="TONB-DEPENDENT OUTER MEMBRANE RECEPTOR"/>
    <property type="match status" value="1"/>
</dbReference>
<comment type="subcellular location">
    <subcellularLocation>
        <location evidence="1">Cell outer membrane</location>
        <topology evidence="1">Multi-pass membrane protein</topology>
    </subcellularLocation>
</comment>
<evidence type="ECO:0000256" key="2">
    <source>
        <dbReference type="ARBA" id="ARBA00022448"/>
    </source>
</evidence>
<evidence type="ECO:0000256" key="5">
    <source>
        <dbReference type="ARBA" id="ARBA00022729"/>
    </source>
</evidence>
<accession>A0ABX1QW92</accession>
<dbReference type="SUPFAM" id="SSF56935">
    <property type="entry name" value="Porins"/>
    <property type="match status" value="1"/>
</dbReference>
<evidence type="ECO:0000256" key="6">
    <source>
        <dbReference type="ARBA" id="ARBA00023136"/>
    </source>
</evidence>
<evidence type="ECO:0000313" key="10">
    <source>
        <dbReference type="EMBL" id="NMH25373.1"/>
    </source>
</evidence>
<name>A0ABX1QW92_9FLAO</name>
<evidence type="ECO:0000259" key="9">
    <source>
        <dbReference type="Pfam" id="PF14905"/>
    </source>
</evidence>
<dbReference type="InterPro" id="IPR037066">
    <property type="entry name" value="Plug_dom_sf"/>
</dbReference>
<reference evidence="10 11" key="1">
    <citation type="submission" date="2020-02" db="EMBL/GenBank/DDBJ databases">
        <title>Flavobacterium sp. genome.</title>
        <authorList>
            <person name="Jung H.S."/>
            <person name="Baek J.H."/>
            <person name="Jeon C.O."/>
        </authorList>
    </citation>
    <scope>NUCLEOTIDE SEQUENCE [LARGE SCALE GENOMIC DNA]</scope>
    <source>
        <strain evidence="10 11">SE-s27</strain>
    </source>
</reference>
<keyword evidence="6" id="KW-0472">Membrane</keyword>
<evidence type="ECO:0000256" key="1">
    <source>
        <dbReference type="ARBA" id="ARBA00004571"/>
    </source>
</evidence>
<gene>
    <name evidence="10" type="ORF">G6042_08835</name>
</gene>
<dbReference type="PANTHER" id="PTHR30069:SF29">
    <property type="entry name" value="HEMOGLOBIN AND HEMOGLOBIN-HAPTOGLOBIN-BINDING PROTEIN 1-RELATED"/>
    <property type="match status" value="1"/>
</dbReference>
<dbReference type="EMBL" id="JAAMPT010000207">
    <property type="protein sequence ID" value="NMH25373.1"/>
    <property type="molecule type" value="Genomic_DNA"/>
</dbReference>
<sequence length="728" mass="82680">MKSFFMAALSFAATTVFAQETKTENDTIKPKELNEVTITQQKKFIKVDSDKTTVNVKDNPMLSTGNAFEAVKRLPGVIASPTGGLSLNGKGVTIYIDGAPSTLSGSDLENYLSSLPANAIEKVELIYNPGAAFDANASGSIINLVTNSKRMKGVNASFNINYNFNKYQKPSPQILLNGKEKNLSWQTMIGYNYIEWEQQSNNGQTFTSFDPDKFINQNRLNVNTNRNFYARVGTNYKLSEKSNLLFNYNTTFANDRGDFEGITNGSEISDYFNNGISKTKASNHEVSLQFKTKLDTIGRTLDIIAFTNTFNRNPDTKTNAVEDNVSSFNNFKNDFGLLNYYLKYDFAIPFEKLNLSVNTGGKFNTIKVDNIGSYNLNSATTDIIDFDYKETNLAFYAEVRKKIKKLHLTAGLRFENFEVDRVGIVDDVKTNIDFKNNNLFPNVSAMYEVTDDINLTASYSRKISQPSYSVLDPNGGNFDQYNSSGGNLLLNPSFFDNFEFKISALQFVQLGANYTVAKDHNLFLMTAEPGELVSTQTFQQFDRFKTFSAYANFPIPLDYFFKGKEEFQKRMNNIDKMNYIYLNINYVKNLTEGYDFSFDASPVWNYGAQAQIMLPWDIKNTMSYFILPEGGVWEIYKITKPIQQFDISFNKDFMNKKLKLGLHMFDVFNQNEVNALISSTNLQTRFYEKNDTRHFRISLTYNFGNLKLQNENTTIETEKVNSGGGFVK</sequence>
<proteinExistence type="predicted"/>
<dbReference type="InterPro" id="IPR039426">
    <property type="entry name" value="TonB-dep_rcpt-like"/>
</dbReference>
<protein>
    <submittedName>
        <fullName evidence="10">TonB-dependent receptor</fullName>
    </submittedName>
</protein>
<dbReference type="InterPro" id="IPR036942">
    <property type="entry name" value="Beta-barrel_TonB_sf"/>
</dbReference>
<keyword evidence="4" id="KW-0812">Transmembrane</keyword>
<dbReference type="RefSeq" id="WP_169524012.1">
    <property type="nucleotide sequence ID" value="NZ_JAAMPT010000207.1"/>
</dbReference>
<feature type="domain" description="Outer membrane protein beta-barrel" evidence="9">
    <location>
        <begin position="293"/>
        <end position="701"/>
    </location>
</feature>
<dbReference type="Proteomes" id="UP000767947">
    <property type="component" value="Unassembled WGS sequence"/>
</dbReference>
<evidence type="ECO:0000256" key="8">
    <source>
        <dbReference type="SAM" id="SignalP"/>
    </source>
</evidence>
<organism evidence="10 11">
    <name type="scientific">Flavobacterium solisilvae</name>
    <dbReference type="NCBI Taxonomy" id="1852019"/>
    <lineage>
        <taxon>Bacteria</taxon>
        <taxon>Pseudomonadati</taxon>
        <taxon>Bacteroidota</taxon>
        <taxon>Flavobacteriia</taxon>
        <taxon>Flavobacteriales</taxon>
        <taxon>Flavobacteriaceae</taxon>
        <taxon>Flavobacterium</taxon>
    </lineage>
</organism>
<keyword evidence="3" id="KW-1134">Transmembrane beta strand</keyword>
<dbReference type="Gene3D" id="2.40.170.20">
    <property type="entry name" value="TonB-dependent receptor, beta-barrel domain"/>
    <property type="match status" value="1"/>
</dbReference>
<keyword evidence="7" id="KW-0998">Cell outer membrane</keyword>
<feature type="chain" id="PRO_5046678822" evidence="8">
    <location>
        <begin position="19"/>
        <end position="728"/>
    </location>
</feature>
<evidence type="ECO:0000313" key="11">
    <source>
        <dbReference type="Proteomes" id="UP000767947"/>
    </source>
</evidence>